<dbReference type="SUPFAM" id="SSF75217">
    <property type="entry name" value="alpha/beta knot"/>
    <property type="match status" value="1"/>
</dbReference>
<gene>
    <name evidence="3" type="primary">SPOUT1_2</name>
    <name evidence="3" type="ORF">AVEN_13953_1</name>
</gene>
<keyword evidence="3" id="KW-0489">Methyltransferase</keyword>
<evidence type="ECO:0000313" key="4">
    <source>
        <dbReference type="Proteomes" id="UP000499080"/>
    </source>
</evidence>
<organism evidence="3 4">
    <name type="scientific">Araneus ventricosus</name>
    <name type="common">Orbweaver spider</name>
    <name type="synonym">Epeira ventricosa</name>
    <dbReference type="NCBI Taxonomy" id="182803"/>
    <lineage>
        <taxon>Eukaryota</taxon>
        <taxon>Metazoa</taxon>
        <taxon>Ecdysozoa</taxon>
        <taxon>Arthropoda</taxon>
        <taxon>Chelicerata</taxon>
        <taxon>Arachnida</taxon>
        <taxon>Araneae</taxon>
        <taxon>Araneomorphae</taxon>
        <taxon>Entelegynae</taxon>
        <taxon>Araneoidea</taxon>
        <taxon>Araneidae</taxon>
        <taxon>Araneus</taxon>
    </lineage>
</organism>
<keyword evidence="3" id="KW-0808">Transferase</keyword>
<comment type="similarity">
    <text evidence="1">Belongs to the class IV-like SAM-binding methyltransferase superfamily.</text>
</comment>
<accession>A0A4Y2KU26</accession>
<dbReference type="GO" id="GO:0032259">
    <property type="term" value="P:methylation"/>
    <property type="evidence" value="ECO:0007669"/>
    <property type="project" value="UniProtKB-KW"/>
</dbReference>
<evidence type="ECO:0000256" key="2">
    <source>
        <dbReference type="SAM" id="SignalP"/>
    </source>
</evidence>
<dbReference type="Proteomes" id="UP000499080">
    <property type="component" value="Unassembled WGS sequence"/>
</dbReference>
<feature type="chain" id="PRO_5021381808" evidence="2">
    <location>
        <begin position="20"/>
        <end position="78"/>
    </location>
</feature>
<keyword evidence="2" id="KW-0732">Signal</keyword>
<dbReference type="InterPro" id="IPR029028">
    <property type="entry name" value="Alpha/beta_knot_MTases"/>
</dbReference>
<keyword evidence="4" id="KW-1185">Reference proteome</keyword>
<evidence type="ECO:0000313" key="3">
    <source>
        <dbReference type="EMBL" id="GBN05669.1"/>
    </source>
</evidence>
<dbReference type="OrthoDB" id="361029at2759"/>
<dbReference type="Pfam" id="PF02598">
    <property type="entry name" value="Methyltrn_RNA_3"/>
    <property type="match status" value="1"/>
</dbReference>
<feature type="signal peptide" evidence="2">
    <location>
        <begin position="1"/>
        <end position="19"/>
    </location>
</feature>
<dbReference type="Gene3D" id="3.40.1280.10">
    <property type="match status" value="1"/>
</dbReference>
<dbReference type="InterPro" id="IPR029026">
    <property type="entry name" value="tRNA_m1G_MTases_N"/>
</dbReference>
<comment type="caution">
    <text evidence="3">The sequence shown here is derived from an EMBL/GenBank/DDBJ whole genome shotgun (WGS) entry which is preliminary data.</text>
</comment>
<name>A0A4Y2KU26_ARAVE</name>
<protein>
    <submittedName>
        <fullName evidence="3">Methyltransferase C9orf114</fullName>
    </submittedName>
</protein>
<proteinExistence type="inferred from homology"/>
<dbReference type="PANTHER" id="PTHR12150:SF13">
    <property type="entry name" value="METHYLTRANSFERASE C9ORF114-RELATED"/>
    <property type="match status" value="1"/>
</dbReference>
<dbReference type="AlphaFoldDB" id="A0A4Y2KU26"/>
<dbReference type="PANTHER" id="PTHR12150">
    <property type="entry name" value="CLASS IV SAM-BINDING METHYLTRANSFERASE-RELATED"/>
    <property type="match status" value="1"/>
</dbReference>
<dbReference type="GO" id="GO:0008168">
    <property type="term" value="F:methyltransferase activity"/>
    <property type="evidence" value="ECO:0007669"/>
    <property type="project" value="UniProtKB-KW"/>
</dbReference>
<dbReference type="EMBL" id="BGPR01004990">
    <property type="protein sequence ID" value="GBN05669.1"/>
    <property type="molecule type" value="Genomic_DNA"/>
</dbReference>
<evidence type="ECO:0000256" key="1">
    <source>
        <dbReference type="ARBA" id="ARBA00009841"/>
    </source>
</evidence>
<reference evidence="3 4" key="1">
    <citation type="journal article" date="2019" name="Sci. Rep.">
        <title>Orb-weaving spider Araneus ventricosus genome elucidates the spidroin gene catalogue.</title>
        <authorList>
            <person name="Kono N."/>
            <person name="Nakamura H."/>
            <person name="Ohtoshi R."/>
            <person name="Moran D.A.P."/>
            <person name="Shinohara A."/>
            <person name="Yoshida Y."/>
            <person name="Fujiwara M."/>
            <person name="Mori M."/>
            <person name="Tomita M."/>
            <person name="Arakawa K."/>
        </authorList>
    </citation>
    <scope>NUCLEOTIDE SEQUENCE [LARGE SCALE GENOMIC DNA]</scope>
</reference>
<dbReference type="InterPro" id="IPR003750">
    <property type="entry name" value="Put_MeTrfase-C9orf114-like"/>
</dbReference>
<sequence length="78" mass="8562">MLFCLLSRHLLIVFGGLKGLESCLEGDETIEASDPSELFNYYLNTCPSQGSRTIRTEEAILITLAALRPGIIQSQTDS</sequence>